<dbReference type="Proteomes" id="UP000092600">
    <property type="component" value="Unassembled WGS sequence"/>
</dbReference>
<dbReference type="STRING" id="4615.A0A199UMC6"/>
<gene>
    <name evidence="6" type="ORF">ACMD2_26684</name>
</gene>
<dbReference type="InterPro" id="IPR050481">
    <property type="entry name" value="UDP-glycosyltransf_plant"/>
</dbReference>
<evidence type="ECO:0000256" key="2">
    <source>
        <dbReference type="ARBA" id="ARBA00022679"/>
    </source>
</evidence>
<evidence type="ECO:0000256" key="5">
    <source>
        <dbReference type="SAM" id="Phobius"/>
    </source>
</evidence>
<sequence>MAESPLHIVVFPWQAFGHMIPYLELSRSLAARGHRVSYLSAPRNIQRLPTHSAHPLIRFVPIPFSSSSASLLPPGAESTADLPSADAPDLLLAAVDSLRDAVADFLSSADPKPDWIIHDFAPCWLPAIAADFGIPCALFNTFPSFFVAFTAPYLYGPPPPQKPQPQELPASLVFRPYQIRQLMGAAQRSTAAVNVAERWRTARAQAEFMAIRDCDELDADWLAILHGFFDKPVVPVGLLPPARNAGADSDPHSSSIVRWLDGQPPSSAVYVSLGTEATLDADLLRELALGLELSGAPFVWALRAPAELLLPEGFVARMGDSGRGVVATGWVPQLEILGHRAVGVFVTHCGWSSIIEGLGFGRPLVMLPVLHDQGINAQAVAAKKVGVEIERDLEDGSFTKESVARAVRLVLAEEAGEEIRANAKKMEGICGNRECNERYVDRLVQLLRDHHSPPAAAAAACNFLLLLLALLLLLLRLVSWW</sequence>
<dbReference type="PANTHER" id="PTHR48049">
    <property type="entry name" value="GLYCOSYLTRANSFERASE"/>
    <property type="match status" value="1"/>
</dbReference>
<dbReference type="SUPFAM" id="SSF53756">
    <property type="entry name" value="UDP-Glycosyltransferase/glycogen phosphorylase"/>
    <property type="match status" value="1"/>
</dbReference>
<dbReference type="GO" id="GO:0035251">
    <property type="term" value="F:UDP-glucosyltransferase activity"/>
    <property type="evidence" value="ECO:0007669"/>
    <property type="project" value="InterPro"/>
</dbReference>
<evidence type="ECO:0000313" key="6">
    <source>
        <dbReference type="EMBL" id="OAY65740.1"/>
    </source>
</evidence>
<dbReference type="PROSITE" id="PS00375">
    <property type="entry name" value="UDPGT"/>
    <property type="match status" value="1"/>
</dbReference>
<evidence type="ECO:0000256" key="3">
    <source>
        <dbReference type="RuleBase" id="RU003718"/>
    </source>
</evidence>
<dbReference type="CDD" id="cd03784">
    <property type="entry name" value="GT1_Gtf-like"/>
    <property type="match status" value="1"/>
</dbReference>
<accession>A0A199UMC6</accession>
<dbReference type="InterPro" id="IPR035595">
    <property type="entry name" value="UDP_glycos_trans_CS"/>
</dbReference>
<evidence type="ECO:0000256" key="1">
    <source>
        <dbReference type="ARBA" id="ARBA00009995"/>
    </source>
</evidence>
<keyword evidence="5" id="KW-0472">Membrane</keyword>
<dbReference type="Gene3D" id="3.40.50.2000">
    <property type="entry name" value="Glycogen Phosphorylase B"/>
    <property type="match status" value="2"/>
</dbReference>
<organism evidence="6 7">
    <name type="scientific">Ananas comosus</name>
    <name type="common">Pineapple</name>
    <name type="synonym">Ananas ananas</name>
    <dbReference type="NCBI Taxonomy" id="4615"/>
    <lineage>
        <taxon>Eukaryota</taxon>
        <taxon>Viridiplantae</taxon>
        <taxon>Streptophyta</taxon>
        <taxon>Embryophyta</taxon>
        <taxon>Tracheophyta</taxon>
        <taxon>Spermatophyta</taxon>
        <taxon>Magnoliopsida</taxon>
        <taxon>Liliopsida</taxon>
        <taxon>Poales</taxon>
        <taxon>Bromeliaceae</taxon>
        <taxon>Bromelioideae</taxon>
        <taxon>Ananas</taxon>
    </lineage>
</organism>
<feature type="transmembrane region" description="Helical" evidence="5">
    <location>
        <begin position="455"/>
        <end position="475"/>
    </location>
</feature>
<keyword evidence="5" id="KW-1133">Transmembrane helix</keyword>
<dbReference type="AlphaFoldDB" id="A0A199UMC6"/>
<dbReference type="PANTHER" id="PTHR48049:SF132">
    <property type="entry name" value="GLYCOSYLTRANSFERASE"/>
    <property type="match status" value="1"/>
</dbReference>
<evidence type="ECO:0000256" key="4">
    <source>
        <dbReference type="RuleBase" id="RU362057"/>
    </source>
</evidence>
<protein>
    <recommendedName>
        <fullName evidence="4">Glycosyltransferase</fullName>
        <ecNumber evidence="4">2.4.1.-</ecNumber>
    </recommendedName>
</protein>
<dbReference type="EC" id="2.4.1.-" evidence="4"/>
<dbReference type="Pfam" id="PF00201">
    <property type="entry name" value="UDPGT"/>
    <property type="match status" value="1"/>
</dbReference>
<keyword evidence="2 3" id="KW-0808">Transferase</keyword>
<evidence type="ECO:0000313" key="7">
    <source>
        <dbReference type="Proteomes" id="UP000092600"/>
    </source>
</evidence>
<keyword evidence="5" id="KW-0812">Transmembrane</keyword>
<proteinExistence type="inferred from homology"/>
<dbReference type="InterPro" id="IPR002213">
    <property type="entry name" value="UDP_glucos_trans"/>
</dbReference>
<keyword evidence="3" id="KW-0328">Glycosyltransferase</keyword>
<comment type="similarity">
    <text evidence="1 3">Belongs to the UDP-glycosyltransferase family.</text>
</comment>
<reference evidence="6 7" key="1">
    <citation type="journal article" date="2016" name="DNA Res.">
        <title>The draft genome of MD-2 pineapple using hybrid error correction of long reads.</title>
        <authorList>
            <person name="Redwan R.M."/>
            <person name="Saidin A."/>
            <person name="Kumar S.V."/>
        </authorList>
    </citation>
    <scope>NUCLEOTIDE SEQUENCE [LARGE SCALE GENOMIC DNA]</scope>
    <source>
        <strain evidence="7">cv. MD2</strain>
        <tissue evidence="6">Leaf</tissue>
    </source>
</reference>
<dbReference type="EMBL" id="LSRQ01006677">
    <property type="protein sequence ID" value="OAY65740.1"/>
    <property type="molecule type" value="Genomic_DNA"/>
</dbReference>
<name>A0A199UMC6_ANACO</name>
<dbReference type="FunFam" id="3.40.50.2000:FF:000037">
    <property type="entry name" value="Glycosyltransferase"/>
    <property type="match status" value="1"/>
</dbReference>
<comment type="caution">
    <text evidence="6">The sequence shown here is derived from an EMBL/GenBank/DDBJ whole genome shotgun (WGS) entry which is preliminary data.</text>
</comment>